<feature type="chain" id="PRO_5010250115" evidence="1">
    <location>
        <begin position="22"/>
        <end position="71"/>
    </location>
</feature>
<dbReference type="AlphaFoldDB" id="A0A1Q3FC66"/>
<feature type="signal peptide" evidence="1">
    <location>
        <begin position="1"/>
        <end position="21"/>
    </location>
</feature>
<dbReference type="EMBL" id="GFDL01009952">
    <property type="protein sequence ID" value="JAV25093.1"/>
    <property type="molecule type" value="Transcribed_RNA"/>
</dbReference>
<accession>A0A1Q3FC66</accession>
<sequence length="71" mass="7923">MKFLTLFIVILALIAIEQASAANQTNPYLPFSLEWFCSQLPTPQGSAQMTDWIKSLVQGWLPPNVCKNSNP</sequence>
<proteinExistence type="predicted"/>
<reference evidence="2" key="1">
    <citation type="submission" date="2017-01" db="EMBL/GenBank/DDBJ databases">
        <title>A deep insight into the sialotranscriptome of adult male and female Cluex tarsalis mosquitoes.</title>
        <authorList>
            <person name="Ribeiro J.M."/>
            <person name="Moreira F."/>
            <person name="Bernard K.A."/>
            <person name="Calvo E."/>
        </authorList>
    </citation>
    <scope>NUCLEOTIDE SEQUENCE</scope>
    <source>
        <strain evidence="2">Kern County</strain>
        <tissue evidence="2">Salivary glands</tissue>
    </source>
</reference>
<organism evidence="2">
    <name type="scientific">Culex tarsalis</name>
    <name type="common">Encephalitis mosquito</name>
    <dbReference type="NCBI Taxonomy" id="7177"/>
    <lineage>
        <taxon>Eukaryota</taxon>
        <taxon>Metazoa</taxon>
        <taxon>Ecdysozoa</taxon>
        <taxon>Arthropoda</taxon>
        <taxon>Hexapoda</taxon>
        <taxon>Insecta</taxon>
        <taxon>Pterygota</taxon>
        <taxon>Neoptera</taxon>
        <taxon>Endopterygota</taxon>
        <taxon>Diptera</taxon>
        <taxon>Nematocera</taxon>
        <taxon>Culicoidea</taxon>
        <taxon>Culicidae</taxon>
        <taxon>Culicinae</taxon>
        <taxon>Culicini</taxon>
        <taxon>Culex</taxon>
        <taxon>Culex</taxon>
    </lineage>
</organism>
<protein>
    <submittedName>
        <fullName evidence="2">Putative salivary secreted peptide form 1</fullName>
    </submittedName>
</protein>
<keyword evidence="1" id="KW-0732">Signal</keyword>
<evidence type="ECO:0000256" key="1">
    <source>
        <dbReference type="SAM" id="SignalP"/>
    </source>
</evidence>
<name>A0A1Q3FC66_CULTA</name>
<evidence type="ECO:0000313" key="2">
    <source>
        <dbReference type="EMBL" id="JAV25093.1"/>
    </source>
</evidence>